<evidence type="ECO:0000313" key="2">
    <source>
        <dbReference type="EMBL" id="KAH7040873.1"/>
    </source>
</evidence>
<evidence type="ECO:0000256" key="1">
    <source>
        <dbReference type="SAM" id="MobiDB-lite"/>
    </source>
</evidence>
<accession>A0A9P9BW06</accession>
<proteinExistence type="predicted"/>
<gene>
    <name evidence="2" type="ORF">B0I36DRAFT_311675</name>
</gene>
<name>A0A9P9BW06_9PEZI</name>
<dbReference type="RefSeq" id="XP_046018928.1">
    <property type="nucleotide sequence ID" value="XM_046152400.1"/>
</dbReference>
<sequence>MTTVASRPPGQENWRRGRRVCLAKQPRSTGPQPGPVSPLRGESCEFRNRESLLASQARPLTAGL</sequence>
<organism evidence="2 3">
    <name type="scientific">Microdochium trichocladiopsis</name>
    <dbReference type="NCBI Taxonomy" id="1682393"/>
    <lineage>
        <taxon>Eukaryota</taxon>
        <taxon>Fungi</taxon>
        <taxon>Dikarya</taxon>
        <taxon>Ascomycota</taxon>
        <taxon>Pezizomycotina</taxon>
        <taxon>Sordariomycetes</taxon>
        <taxon>Xylariomycetidae</taxon>
        <taxon>Xylariales</taxon>
        <taxon>Microdochiaceae</taxon>
        <taxon>Microdochium</taxon>
    </lineage>
</organism>
<reference evidence="2" key="1">
    <citation type="journal article" date="2021" name="Nat. Commun.">
        <title>Genetic determinants of endophytism in the Arabidopsis root mycobiome.</title>
        <authorList>
            <person name="Mesny F."/>
            <person name="Miyauchi S."/>
            <person name="Thiergart T."/>
            <person name="Pickel B."/>
            <person name="Atanasova L."/>
            <person name="Karlsson M."/>
            <person name="Huettel B."/>
            <person name="Barry K.W."/>
            <person name="Haridas S."/>
            <person name="Chen C."/>
            <person name="Bauer D."/>
            <person name="Andreopoulos W."/>
            <person name="Pangilinan J."/>
            <person name="LaButti K."/>
            <person name="Riley R."/>
            <person name="Lipzen A."/>
            <person name="Clum A."/>
            <person name="Drula E."/>
            <person name="Henrissat B."/>
            <person name="Kohler A."/>
            <person name="Grigoriev I.V."/>
            <person name="Martin F.M."/>
            <person name="Hacquard S."/>
        </authorList>
    </citation>
    <scope>NUCLEOTIDE SEQUENCE</scope>
    <source>
        <strain evidence="2">MPI-CAGE-CH-0230</strain>
    </source>
</reference>
<keyword evidence="3" id="KW-1185">Reference proteome</keyword>
<dbReference type="EMBL" id="JAGTJQ010000001">
    <property type="protein sequence ID" value="KAH7040873.1"/>
    <property type="molecule type" value="Genomic_DNA"/>
</dbReference>
<feature type="region of interest" description="Disordered" evidence="1">
    <location>
        <begin position="1"/>
        <end position="42"/>
    </location>
</feature>
<dbReference type="Proteomes" id="UP000756346">
    <property type="component" value="Unassembled WGS sequence"/>
</dbReference>
<dbReference type="GeneID" id="70181946"/>
<dbReference type="AlphaFoldDB" id="A0A9P9BW06"/>
<protein>
    <submittedName>
        <fullName evidence="2">Uncharacterized protein</fullName>
    </submittedName>
</protein>
<comment type="caution">
    <text evidence="2">The sequence shown here is derived from an EMBL/GenBank/DDBJ whole genome shotgun (WGS) entry which is preliminary data.</text>
</comment>
<evidence type="ECO:0000313" key="3">
    <source>
        <dbReference type="Proteomes" id="UP000756346"/>
    </source>
</evidence>